<dbReference type="Pfam" id="PF00034">
    <property type="entry name" value="Cytochrom_C"/>
    <property type="match status" value="1"/>
</dbReference>
<dbReference type="PROSITE" id="PS51257">
    <property type="entry name" value="PROKAR_LIPOPROTEIN"/>
    <property type="match status" value="1"/>
</dbReference>
<evidence type="ECO:0000259" key="6">
    <source>
        <dbReference type="PROSITE" id="PS51007"/>
    </source>
</evidence>
<keyword evidence="2 4" id="KW-0479">Metal-binding</keyword>
<reference evidence="7" key="2">
    <citation type="journal article" date="2024" name="Antonie Van Leeuwenhoek">
        <title>Roseihalotalea indica gen. nov., sp. nov., a halophilic Bacteroidetes from mesopelagic Southwest Indian Ocean with higher carbohydrate metabolic potential.</title>
        <authorList>
            <person name="Chen B."/>
            <person name="Zhang M."/>
            <person name="Lin D."/>
            <person name="Ye J."/>
            <person name="Tang K."/>
        </authorList>
    </citation>
    <scope>NUCLEOTIDE SEQUENCE</scope>
    <source>
        <strain evidence="7">TK19036</strain>
    </source>
</reference>
<dbReference type="GO" id="GO:0046872">
    <property type="term" value="F:metal ion binding"/>
    <property type="evidence" value="ECO:0007669"/>
    <property type="project" value="UniProtKB-KW"/>
</dbReference>
<dbReference type="GO" id="GO:0020037">
    <property type="term" value="F:heme binding"/>
    <property type="evidence" value="ECO:0007669"/>
    <property type="project" value="InterPro"/>
</dbReference>
<keyword evidence="1 4" id="KW-0349">Heme</keyword>
<dbReference type="SUPFAM" id="SSF50952">
    <property type="entry name" value="Soluble quinoprotein glucose dehydrogenase"/>
    <property type="match status" value="1"/>
</dbReference>
<dbReference type="Gene3D" id="1.10.760.10">
    <property type="entry name" value="Cytochrome c-like domain"/>
    <property type="match status" value="1"/>
</dbReference>
<name>A0AA49GSX9_9BACT</name>
<dbReference type="InterPro" id="IPR012938">
    <property type="entry name" value="Glc/Sorbosone_DH"/>
</dbReference>
<evidence type="ECO:0000256" key="1">
    <source>
        <dbReference type="ARBA" id="ARBA00022617"/>
    </source>
</evidence>
<dbReference type="AlphaFoldDB" id="A0AA49GSX9"/>
<feature type="chain" id="PRO_5041457468" evidence="5">
    <location>
        <begin position="24"/>
        <end position="589"/>
    </location>
</feature>
<dbReference type="Pfam" id="PF07995">
    <property type="entry name" value="GSDH"/>
    <property type="match status" value="1"/>
</dbReference>
<feature type="domain" description="Cytochrome c" evidence="6">
    <location>
        <begin position="45"/>
        <end position="136"/>
    </location>
</feature>
<dbReference type="SUPFAM" id="SSF46626">
    <property type="entry name" value="Cytochrome c"/>
    <property type="match status" value="1"/>
</dbReference>
<feature type="signal peptide" evidence="5">
    <location>
        <begin position="1"/>
        <end position="23"/>
    </location>
</feature>
<protein>
    <submittedName>
        <fullName evidence="7">PQQ-dependent sugar dehydrogenase</fullName>
    </submittedName>
</protein>
<accession>A0AA49GSX9</accession>
<keyword evidence="5" id="KW-0732">Signal</keyword>
<dbReference type="PANTHER" id="PTHR19328:SF75">
    <property type="entry name" value="ALDOSE SUGAR DEHYDROGENASE YLII"/>
    <property type="match status" value="1"/>
</dbReference>
<evidence type="ECO:0000313" key="7">
    <source>
        <dbReference type="EMBL" id="WKN37906.1"/>
    </source>
</evidence>
<proteinExistence type="predicted"/>
<reference evidence="7" key="1">
    <citation type="journal article" date="2023" name="Comput. Struct. Biotechnol. J.">
        <title>Discovery of a novel marine Bacteroidetes with a rich repertoire of carbohydrate-active enzymes.</title>
        <authorList>
            <person name="Chen B."/>
            <person name="Liu G."/>
            <person name="Chen Q."/>
            <person name="Wang H."/>
            <person name="Liu L."/>
            <person name="Tang K."/>
        </authorList>
    </citation>
    <scope>NUCLEOTIDE SEQUENCE</scope>
    <source>
        <strain evidence="7">TK19036</strain>
    </source>
</reference>
<gene>
    <name evidence="7" type="ORF">K4G66_04185</name>
</gene>
<evidence type="ECO:0000256" key="3">
    <source>
        <dbReference type="ARBA" id="ARBA00023004"/>
    </source>
</evidence>
<dbReference type="InterPro" id="IPR009056">
    <property type="entry name" value="Cyt_c-like_dom"/>
</dbReference>
<dbReference type="InterPro" id="IPR011041">
    <property type="entry name" value="Quinoprot_gluc/sorb_DH_b-prop"/>
</dbReference>
<dbReference type="InterPro" id="IPR011042">
    <property type="entry name" value="6-blade_b-propeller_TolB-like"/>
</dbReference>
<dbReference type="InterPro" id="IPR036909">
    <property type="entry name" value="Cyt_c-like_dom_sf"/>
</dbReference>
<evidence type="ECO:0000256" key="5">
    <source>
        <dbReference type="SAM" id="SignalP"/>
    </source>
</evidence>
<dbReference type="PROSITE" id="PS51007">
    <property type="entry name" value="CYTC"/>
    <property type="match status" value="1"/>
</dbReference>
<evidence type="ECO:0000256" key="4">
    <source>
        <dbReference type="PROSITE-ProRule" id="PRU00433"/>
    </source>
</evidence>
<dbReference type="EMBL" id="CP120682">
    <property type="protein sequence ID" value="WKN37906.1"/>
    <property type="molecule type" value="Genomic_DNA"/>
</dbReference>
<organism evidence="7">
    <name type="scientific">Roseihalotalea indica</name>
    <dbReference type="NCBI Taxonomy" id="2867963"/>
    <lineage>
        <taxon>Bacteria</taxon>
        <taxon>Pseudomonadati</taxon>
        <taxon>Bacteroidota</taxon>
        <taxon>Cytophagia</taxon>
        <taxon>Cytophagales</taxon>
        <taxon>Catalimonadaceae</taxon>
        <taxon>Roseihalotalea</taxon>
    </lineage>
</organism>
<evidence type="ECO:0000256" key="2">
    <source>
        <dbReference type="ARBA" id="ARBA00022723"/>
    </source>
</evidence>
<dbReference type="GO" id="GO:0009055">
    <property type="term" value="F:electron transfer activity"/>
    <property type="evidence" value="ECO:0007669"/>
    <property type="project" value="InterPro"/>
</dbReference>
<dbReference type="PANTHER" id="PTHR19328">
    <property type="entry name" value="HEDGEHOG-INTERACTING PROTEIN"/>
    <property type="match status" value="1"/>
</dbReference>
<keyword evidence="3 4" id="KW-0408">Iron</keyword>
<sequence length="589" mass="65186">MSKNVLRPLVLSALCAIFLAACSQSKSTEESTEEQEEATFVRDELSVQHGQELFNMYCASCHNFDENSIGPNLSGVTTEVEKEWLVSFINNAPKVIDSGDDRAQELFATYKQYMPAFTMLEEEQIEHILGFIHKFSQGQQRSQNSRSGGILDPIKEKIPSSNLSLVLEKVLTLPSSAEEAPLARINKLQAIQGKSGERLFVHDLRGKLFEIQGDSSVVYLDLAAKQPDFMENPGYATGFGSFDFHPEFEKNGLFYTSHTEPDSSATADFALPDSIEARLQWVVVEWKADDPQAHTFSGTQRELLRVEMYGTSHGMQELTFNPLAKPGDTDYGLLYISMGDGGSGIRYPFVSDNDAQRIWGSVIRIDPAGKNSANGQYGIPKDNPFVNNPDAVDEVWARGFRNPHRISWDRSGSGKMFISNIGQHSVEEVNLGIAGSDYGWPNREGTFLFDPLANPEIVYPLPEDDSGYVYPVAQYDHDEGNAISGGFAYAGTEVPQLKGKYVFGDIPRGKVFYAEVDEMELGQQAPVYSLGIEFDGQETDLETVTQNRRVDLRFGTDTKGELYLFTKSNATLYKVVGCKESTGGGLEAG</sequence>
<dbReference type="Gene3D" id="2.120.10.30">
    <property type="entry name" value="TolB, C-terminal domain"/>
    <property type="match status" value="1"/>
</dbReference>